<comment type="catalytic activity">
    <reaction evidence="1 5 6">
        <text>[protein]-peptidylproline (omega=180) = [protein]-peptidylproline (omega=0)</text>
        <dbReference type="Rhea" id="RHEA:16237"/>
        <dbReference type="Rhea" id="RHEA-COMP:10747"/>
        <dbReference type="Rhea" id="RHEA-COMP:10748"/>
        <dbReference type="ChEBI" id="CHEBI:83833"/>
        <dbReference type="ChEBI" id="CHEBI:83834"/>
        <dbReference type="EC" id="5.2.1.8"/>
    </reaction>
</comment>
<dbReference type="EMBL" id="QQOH01000004">
    <property type="protein sequence ID" value="RDE18997.1"/>
    <property type="molecule type" value="Genomic_DNA"/>
</dbReference>
<dbReference type="InterPro" id="IPR001179">
    <property type="entry name" value="PPIase_FKBP_dom"/>
</dbReference>
<dbReference type="EC" id="5.2.1.8" evidence="6"/>
<gene>
    <name evidence="10" type="ORF">DV711_15440</name>
</gene>
<dbReference type="InterPro" id="IPR036944">
    <property type="entry name" value="PPIase_FKBP_N_sf"/>
</dbReference>
<evidence type="ECO:0000256" key="8">
    <source>
        <dbReference type="SAM" id="SignalP"/>
    </source>
</evidence>
<dbReference type="OrthoDB" id="9814548at2"/>
<evidence type="ECO:0000313" key="11">
    <source>
        <dbReference type="Proteomes" id="UP000253769"/>
    </source>
</evidence>
<dbReference type="Gene3D" id="3.10.50.40">
    <property type="match status" value="1"/>
</dbReference>
<dbReference type="SUPFAM" id="SSF54534">
    <property type="entry name" value="FKBP-like"/>
    <property type="match status" value="1"/>
</dbReference>
<feature type="signal peptide" evidence="8">
    <location>
        <begin position="1"/>
        <end position="22"/>
    </location>
</feature>
<feature type="domain" description="PPIase FKBP-type" evidence="9">
    <location>
        <begin position="143"/>
        <end position="229"/>
    </location>
</feature>
<feature type="coiled-coil region" evidence="7">
    <location>
        <begin position="74"/>
        <end position="103"/>
    </location>
</feature>
<evidence type="ECO:0000256" key="5">
    <source>
        <dbReference type="PROSITE-ProRule" id="PRU00277"/>
    </source>
</evidence>
<dbReference type="PANTHER" id="PTHR43811">
    <property type="entry name" value="FKBP-TYPE PEPTIDYL-PROLYL CIS-TRANS ISOMERASE FKPA"/>
    <property type="match status" value="1"/>
</dbReference>
<keyword evidence="11" id="KW-1185">Reference proteome</keyword>
<evidence type="ECO:0000256" key="1">
    <source>
        <dbReference type="ARBA" id="ARBA00000971"/>
    </source>
</evidence>
<comment type="similarity">
    <text evidence="2 6">Belongs to the FKBP-type PPIase family.</text>
</comment>
<dbReference type="GO" id="GO:0003755">
    <property type="term" value="F:peptidyl-prolyl cis-trans isomerase activity"/>
    <property type="evidence" value="ECO:0007669"/>
    <property type="project" value="UniProtKB-UniRule"/>
</dbReference>
<evidence type="ECO:0000256" key="7">
    <source>
        <dbReference type="SAM" id="Coils"/>
    </source>
</evidence>
<accession>A0A369WBG5</accession>
<sequence length="242" mass="25813">MKKTMLAAALATTMFALPQAQAAGLESDESKVSYIMGLDVGTRMEGLGYELDQEAFLKGLQEFALKGEQRSISNEALQQAMQQAQARFQQRQQEQQAKQAEANLQAGQAYLAENAKKEGVVTTESGLQYKIIEAGEGAKPMATDTVQVHYKGTLIDGTEFDSSYSHGGPATFPLNGVIPGWTEGLQLLAKGGKAELYIPAKLAYGPIGMGQVIGPNSTLVFEVELLDINPSAEAKPEAAAAQ</sequence>
<dbReference type="GO" id="GO:0006457">
    <property type="term" value="P:protein folding"/>
    <property type="evidence" value="ECO:0007669"/>
    <property type="project" value="InterPro"/>
</dbReference>
<evidence type="ECO:0000313" key="10">
    <source>
        <dbReference type="EMBL" id="RDE18997.1"/>
    </source>
</evidence>
<keyword evidence="3 5" id="KW-0697">Rotamase</keyword>
<evidence type="ECO:0000256" key="2">
    <source>
        <dbReference type="ARBA" id="ARBA00006577"/>
    </source>
</evidence>
<reference evidence="10 11" key="1">
    <citation type="submission" date="2018-07" db="EMBL/GenBank/DDBJ databases">
        <title>Motiliproteus coralliicola sp. nov., a bacterium isolated from Coral.</title>
        <authorList>
            <person name="Wang G."/>
        </authorList>
    </citation>
    <scope>NUCLEOTIDE SEQUENCE [LARGE SCALE GENOMIC DNA]</scope>
    <source>
        <strain evidence="10 11">C34</strain>
    </source>
</reference>
<dbReference type="Gene3D" id="1.10.287.460">
    <property type="entry name" value="Peptidyl-prolyl cis-trans isomerase, FKBP-type, N-terminal domain"/>
    <property type="match status" value="1"/>
</dbReference>
<protein>
    <recommendedName>
        <fullName evidence="6">Peptidyl-prolyl cis-trans isomerase</fullName>
        <ecNumber evidence="6">5.2.1.8</ecNumber>
    </recommendedName>
</protein>
<keyword evidence="8" id="KW-0732">Signal</keyword>
<dbReference type="InterPro" id="IPR046357">
    <property type="entry name" value="PPIase_dom_sf"/>
</dbReference>
<proteinExistence type="inferred from homology"/>
<dbReference type="PROSITE" id="PS50059">
    <property type="entry name" value="FKBP_PPIASE"/>
    <property type="match status" value="1"/>
</dbReference>
<feature type="chain" id="PRO_5016801981" description="Peptidyl-prolyl cis-trans isomerase" evidence="8">
    <location>
        <begin position="23"/>
        <end position="242"/>
    </location>
</feature>
<evidence type="ECO:0000256" key="4">
    <source>
        <dbReference type="ARBA" id="ARBA00023235"/>
    </source>
</evidence>
<dbReference type="PANTHER" id="PTHR43811:SF19">
    <property type="entry name" value="39 KDA FK506-BINDING NUCLEAR PROTEIN"/>
    <property type="match status" value="1"/>
</dbReference>
<dbReference type="Pfam" id="PF00254">
    <property type="entry name" value="FKBP_C"/>
    <property type="match status" value="1"/>
</dbReference>
<keyword evidence="4 5" id="KW-0413">Isomerase</keyword>
<dbReference type="RefSeq" id="WP_114696616.1">
    <property type="nucleotide sequence ID" value="NZ_QQOH01000004.1"/>
</dbReference>
<organism evidence="10 11">
    <name type="scientific">Motiliproteus coralliicola</name>
    <dbReference type="NCBI Taxonomy" id="2283196"/>
    <lineage>
        <taxon>Bacteria</taxon>
        <taxon>Pseudomonadati</taxon>
        <taxon>Pseudomonadota</taxon>
        <taxon>Gammaproteobacteria</taxon>
        <taxon>Oceanospirillales</taxon>
        <taxon>Oceanospirillaceae</taxon>
        <taxon>Motiliproteus</taxon>
    </lineage>
</organism>
<comment type="caution">
    <text evidence="10">The sequence shown here is derived from an EMBL/GenBank/DDBJ whole genome shotgun (WGS) entry which is preliminary data.</text>
</comment>
<evidence type="ECO:0000256" key="3">
    <source>
        <dbReference type="ARBA" id="ARBA00023110"/>
    </source>
</evidence>
<dbReference type="FunFam" id="3.10.50.40:FF:000004">
    <property type="entry name" value="Peptidyl-prolyl cis-trans isomerase"/>
    <property type="match status" value="1"/>
</dbReference>
<dbReference type="Pfam" id="PF01346">
    <property type="entry name" value="FKBP_N"/>
    <property type="match status" value="1"/>
</dbReference>
<evidence type="ECO:0000256" key="6">
    <source>
        <dbReference type="RuleBase" id="RU003915"/>
    </source>
</evidence>
<dbReference type="AlphaFoldDB" id="A0A369WBG5"/>
<dbReference type="InterPro" id="IPR000774">
    <property type="entry name" value="PPIase_FKBP_N"/>
</dbReference>
<keyword evidence="7" id="KW-0175">Coiled coil</keyword>
<evidence type="ECO:0000259" key="9">
    <source>
        <dbReference type="PROSITE" id="PS50059"/>
    </source>
</evidence>
<name>A0A369WBG5_9GAMM</name>
<dbReference type="Proteomes" id="UP000253769">
    <property type="component" value="Unassembled WGS sequence"/>
</dbReference>